<evidence type="ECO:0000256" key="2">
    <source>
        <dbReference type="ARBA" id="ARBA00022630"/>
    </source>
</evidence>
<evidence type="ECO:0000313" key="6">
    <source>
        <dbReference type="Proteomes" id="UP000006057"/>
    </source>
</evidence>
<dbReference type="Proteomes" id="UP000006057">
    <property type="component" value="Chromosome"/>
</dbReference>
<dbReference type="InterPro" id="IPR050641">
    <property type="entry name" value="RIFMO-like"/>
</dbReference>
<name>I4BJY7_MYCCN</name>
<dbReference type="PRINTS" id="PR00420">
    <property type="entry name" value="RNGMNOXGNASE"/>
</dbReference>
<dbReference type="Gene3D" id="3.40.30.120">
    <property type="match status" value="1"/>
</dbReference>
<dbReference type="GO" id="GO:0016709">
    <property type="term" value="F:oxidoreductase activity, acting on paired donors, with incorporation or reduction of molecular oxygen, NAD(P)H as one donor, and incorporation of one atom of oxygen"/>
    <property type="evidence" value="ECO:0007669"/>
    <property type="project" value="UniProtKB-ARBA"/>
</dbReference>
<dbReference type="InterPro" id="IPR036188">
    <property type="entry name" value="FAD/NAD-bd_sf"/>
</dbReference>
<dbReference type="HOGENOM" id="CLU_009665_20_3_11"/>
<dbReference type="KEGG" id="mcb:Mycch_2833"/>
<dbReference type="Pfam" id="PF21274">
    <property type="entry name" value="Rng_hyd_C"/>
    <property type="match status" value="1"/>
</dbReference>
<feature type="domain" description="FAD-binding" evidence="4">
    <location>
        <begin position="4"/>
        <end position="341"/>
    </location>
</feature>
<dbReference type="STRING" id="710421.Mycch_2833"/>
<proteinExistence type="predicted"/>
<reference evidence="5 6" key="1">
    <citation type="submission" date="2012-06" db="EMBL/GenBank/DDBJ databases">
        <title>Complete sequence of chromosome of Mycobacterium chubuense NBB4.</title>
        <authorList>
            <consortium name="US DOE Joint Genome Institute"/>
            <person name="Lucas S."/>
            <person name="Han J."/>
            <person name="Lapidus A."/>
            <person name="Cheng J.-F."/>
            <person name="Goodwin L."/>
            <person name="Pitluck S."/>
            <person name="Peters L."/>
            <person name="Mikhailova N."/>
            <person name="Teshima H."/>
            <person name="Detter J.C."/>
            <person name="Han C."/>
            <person name="Tapia R."/>
            <person name="Land M."/>
            <person name="Hauser L."/>
            <person name="Kyrpides N."/>
            <person name="Ivanova N."/>
            <person name="Pagani I."/>
            <person name="Mattes T."/>
            <person name="Holmes A."/>
            <person name="Rutledge P."/>
            <person name="Paulsen I."/>
            <person name="Coleman N."/>
            <person name="Woyke T."/>
        </authorList>
    </citation>
    <scope>NUCLEOTIDE SEQUENCE [LARGE SCALE GENOMIC DNA]</scope>
    <source>
        <strain evidence="5 6">NBB4</strain>
    </source>
</reference>
<organism evidence="5 6">
    <name type="scientific">Mycolicibacterium chubuense (strain NBB4)</name>
    <name type="common">Mycobacterium chubuense</name>
    <dbReference type="NCBI Taxonomy" id="710421"/>
    <lineage>
        <taxon>Bacteria</taxon>
        <taxon>Bacillati</taxon>
        <taxon>Actinomycetota</taxon>
        <taxon>Actinomycetes</taxon>
        <taxon>Mycobacteriales</taxon>
        <taxon>Mycobacteriaceae</taxon>
        <taxon>Mycolicibacterium</taxon>
    </lineage>
</organism>
<dbReference type="PATRIC" id="fig|710421.3.peg.2824"/>
<comment type="cofactor">
    <cofactor evidence="1">
        <name>FAD</name>
        <dbReference type="ChEBI" id="CHEBI:57692"/>
    </cofactor>
</comment>
<dbReference type="Pfam" id="PF01494">
    <property type="entry name" value="FAD_binding_3"/>
    <property type="match status" value="1"/>
</dbReference>
<keyword evidence="6" id="KW-1185">Reference proteome</keyword>
<protein>
    <submittedName>
        <fullName evidence="5">2-polyprenyl-6-methoxyphenol hydroxylase-like oxidoreductase</fullName>
    </submittedName>
</protein>
<evidence type="ECO:0000256" key="3">
    <source>
        <dbReference type="ARBA" id="ARBA00022827"/>
    </source>
</evidence>
<accession>I4BJY7</accession>
<sequence>MDRIPVVIVGAGPTGLTAALELSRLGVSVRLVDRAPRPSTESRALAVQARTLELLRVRGVGDSMLALGNKTGAATLYADGRTLGPIELHRMPSRFNFILMLAQSESERLLTEQLARQGVKVERGVEVTAVAESVDRAGVDVTLHSDGGTEEVVSASYVIAADGPHSTLRRALGVDFPGRTLPQRYVLADLHVDGELADDQVSIFLARRGFVATFPMGQGRFRLMATDPAGIVSGAGEPTVEQMQRLFARTVHIPVRLHTLNWSSRFRINSRHVRSLRSGRVFFGGDAAHVHSPAGGQGMNLGIQDMVNLAWKLAMVLDGRARPELLDTYDSERLPVIRRLIWFTEIGTRVFNSTNRFVHAARIRLAPRMLGRDRVQNAAASMFGQLSAGYRDRALAQGAGGIGPLRPGDRVADAGGLYDALDLGGLTLFAGEGAEPIVEVARGWDGVVSVRPWAGEPLREPGCWMLVRPDGYLAAAGGPGDAASLERWLERWFLRR</sequence>
<evidence type="ECO:0000259" key="4">
    <source>
        <dbReference type="Pfam" id="PF01494"/>
    </source>
</evidence>
<evidence type="ECO:0000313" key="5">
    <source>
        <dbReference type="EMBL" id="AFM17594.1"/>
    </source>
</evidence>
<dbReference type="Gene3D" id="3.50.50.60">
    <property type="entry name" value="FAD/NAD(P)-binding domain"/>
    <property type="match status" value="1"/>
</dbReference>
<dbReference type="RefSeq" id="WP_014816071.1">
    <property type="nucleotide sequence ID" value="NC_018027.1"/>
</dbReference>
<keyword evidence="3" id="KW-0274">FAD</keyword>
<dbReference type="GO" id="GO:0071949">
    <property type="term" value="F:FAD binding"/>
    <property type="evidence" value="ECO:0007669"/>
    <property type="project" value="InterPro"/>
</dbReference>
<dbReference type="EMBL" id="CP003053">
    <property type="protein sequence ID" value="AFM17594.1"/>
    <property type="molecule type" value="Genomic_DNA"/>
</dbReference>
<dbReference type="InterPro" id="IPR002938">
    <property type="entry name" value="FAD-bd"/>
</dbReference>
<dbReference type="eggNOG" id="COG0654">
    <property type="taxonomic scope" value="Bacteria"/>
</dbReference>
<dbReference type="PANTHER" id="PTHR43004">
    <property type="entry name" value="TRK SYSTEM POTASSIUM UPTAKE PROTEIN"/>
    <property type="match status" value="1"/>
</dbReference>
<evidence type="ECO:0000256" key="1">
    <source>
        <dbReference type="ARBA" id="ARBA00001974"/>
    </source>
</evidence>
<dbReference type="AlphaFoldDB" id="I4BJY7"/>
<gene>
    <name evidence="5" type="ordered locus">Mycch_2833</name>
</gene>
<dbReference type="PANTHER" id="PTHR43004:SF19">
    <property type="entry name" value="BINDING MONOOXYGENASE, PUTATIVE (JCVI)-RELATED"/>
    <property type="match status" value="1"/>
</dbReference>
<dbReference type="SUPFAM" id="SSF51905">
    <property type="entry name" value="FAD/NAD(P)-binding domain"/>
    <property type="match status" value="1"/>
</dbReference>
<dbReference type="Gene3D" id="3.30.70.2450">
    <property type="match status" value="1"/>
</dbReference>
<keyword evidence="2" id="KW-0285">Flavoprotein</keyword>